<sequence length="117" mass="13541">MQQRVQAEVQNVNAEFQPAEVHTVNAEPQQRLATISVNRDLQKLQRDAIPQFNGKCEQKVLSEFFLKLRDFYELTYFTESKNIIFAAAKVTGSADSWWSSHKKKQISSFQEFGDKIN</sequence>
<gene>
    <name evidence="1" type="ORF">KIK155_LOCUS22590</name>
</gene>
<reference evidence="1" key="1">
    <citation type="submission" date="2021-02" db="EMBL/GenBank/DDBJ databases">
        <authorList>
            <person name="Nowell W R."/>
        </authorList>
    </citation>
    <scope>NUCLEOTIDE SEQUENCE</scope>
</reference>
<evidence type="ECO:0008006" key="3">
    <source>
        <dbReference type="Google" id="ProtNLM"/>
    </source>
</evidence>
<accession>A0A818QGB7</accession>
<dbReference type="EMBL" id="CAJNYV010004017">
    <property type="protein sequence ID" value="CAF3634648.1"/>
    <property type="molecule type" value="Genomic_DNA"/>
</dbReference>
<evidence type="ECO:0000313" key="2">
    <source>
        <dbReference type="Proteomes" id="UP000663865"/>
    </source>
</evidence>
<organism evidence="1 2">
    <name type="scientific">Rotaria socialis</name>
    <dbReference type="NCBI Taxonomy" id="392032"/>
    <lineage>
        <taxon>Eukaryota</taxon>
        <taxon>Metazoa</taxon>
        <taxon>Spiralia</taxon>
        <taxon>Gnathifera</taxon>
        <taxon>Rotifera</taxon>
        <taxon>Eurotatoria</taxon>
        <taxon>Bdelloidea</taxon>
        <taxon>Philodinida</taxon>
        <taxon>Philodinidae</taxon>
        <taxon>Rotaria</taxon>
    </lineage>
</organism>
<name>A0A818QGB7_9BILA</name>
<protein>
    <recommendedName>
        <fullName evidence="3">DUF4939 domain-containing protein</fullName>
    </recommendedName>
</protein>
<comment type="caution">
    <text evidence="1">The sequence shown here is derived from an EMBL/GenBank/DDBJ whole genome shotgun (WGS) entry which is preliminary data.</text>
</comment>
<dbReference type="Proteomes" id="UP000663865">
    <property type="component" value="Unassembled WGS sequence"/>
</dbReference>
<evidence type="ECO:0000313" key="1">
    <source>
        <dbReference type="EMBL" id="CAF3634648.1"/>
    </source>
</evidence>
<dbReference type="AlphaFoldDB" id="A0A818QGB7"/>
<proteinExistence type="predicted"/>